<dbReference type="InterPro" id="IPR045851">
    <property type="entry name" value="AMP-bd_C_sf"/>
</dbReference>
<dbReference type="SUPFAM" id="SSF56801">
    <property type="entry name" value="Acetyl-CoA synthetase-like"/>
    <property type="match status" value="1"/>
</dbReference>
<evidence type="ECO:0000256" key="2">
    <source>
        <dbReference type="ARBA" id="ARBA00022598"/>
    </source>
</evidence>
<evidence type="ECO:0000256" key="1">
    <source>
        <dbReference type="ARBA" id="ARBA00006432"/>
    </source>
</evidence>
<organism evidence="9 10">
    <name type="scientific">Pseudonocardia xishanensis</name>
    <dbReference type="NCBI Taxonomy" id="630995"/>
    <lineage>
        <taxon>Bacteria</taxon>
        <taxon>Bacillati</taxon>
        <taxon>Actinomycetota</taxon>
        <taxon>Actinomycetes</taxon>
        <taxon>Pseudonocardiales</taxon>
        <taxon>Pseudonocardiaceae</taxon>
        <taxon>Pseudonocardia</taxon>
    </lineage>
</organism>
<keyword evidence="3" id="KW-0547">Nucleotide-binding</keyword>
<dbReference type="InterPro" id="IPR005914">
    <property type="entry name" value="Acac_CoA_synth"/>
</dbReference>
<evidence type="ECO:0000256" key="3">
    <source>
        <dbReference type="ARBA" id="ARBA00022741"/>
    </source>
</evidence>
<dbReference type="InterPro" id="IPR020845">
    <property type="entry name" value="AMP-binding_CS"/>
</dbReference>
<comment type="caution">
    <text evidence="9">The sequence shown here is derived from an EMBL/GenBank/DDBJ whole genome shotgun (WGS) entry which is preliminary data.</text>
</comment>
<comment type="similarity">
    <text evidence="1">Belongs to the ATP-dependent AMP-binding enzyme family.</text>
</comment>
<evidence type="ECO:0000259" key="6">
    <source>
        <dbReference type="Pfam" id="PF00501"/>
    </source>
</evidence>
<accession>A0ABP8RXB7</accession>
<dbReference type="NCBIfam" id="TIGR01217">
    <property type="entry name" value="ac_ac_CoA_syn"/>
    <property type="match status" value="1"/>
</dbReference>
<dbReference type="Gene3D" id="3.30.300.30">
    <property type="match status" value="1"/>
</dbReference>
<name>A0ABP8RXB7_9PSEU</name>
<evidence type="ECO:0000259" key="7">
    <source>
        <dbReference type="Pfam" id="PF13193"/>
    </source>
</evidence>
<dbReference type="InterPro" id="IPR032387">
    <property type="entry name" value="ACAS_N"/>
</dbReference>
<dbReference type="Pfam" id="PF00501">
    <property type="entry name" value="AMP-binding"/>
    <property type="match status" value="1"/>
</dbReference>
<dbReference type="EMBL" id="BAABGT010000067">
    <property type="protein sequence ID" value="GAA4551282.1"/>
    <property type="molecule type" value="Genomic_DNA"/>
</dbReference>
<evidence type="ECO:0000256" key="4">
    <source>
        <dbReference type="ARBA" id="ARBA00022840"/>
    </source>
</evidence>
<feature type="domain" description="Acetyl-coenzyme A synthetase N-terminal" evidence="8">
    <location>
        <begin position="41"/>
        <end position="95"/>
    </location>
</feature>
<feature type="compositionally biased region" description="Polar residues" evidence="5">
    <location>
        <begin position="655"/>
        <end position="670"/>
    </location>
</feature>
<dbReference type="PROSITE" id="PS00455">
    <property type="entry name" value="AMP_BINDING"/>
    <property type="match status" value="1"/>
</dbReference>
<keyword evidence="10" id="KW-1185">Reference proteome</keyword>
<feature type="region of interest" description="Disordered" evidence="5">
    <location>
        <begin position="645"/>
        <end position="670"/>
    </location>
</feature>
<dbReference type="Pfam" id="PF13193">
    <property type="entry name" value="AMP-binding_C"/>
    <property type="match status" value="1"/>
</dbReference>
<dbReference type="Proteomes" id="UP001501598">
    <property type="component" value="Unassembled WGS sequence"/>
</dbReference>
<protein>
    <submittedName>
        <fullName evidence="9">Acetoacetate--CoA ligase</fullName>
    </submittedName>
</protein>
<dbReference type="InterPro" id="IPR000873">
    <property type="entry name" value="AMP-dep_synth/lig_dom"/>
</dbReference>
<evidence type="ECO:0000256" key="5">
    <source>
        <dbReference type="SAM" id="MobiDB-lite"/>
    </source>
</evidence>
<reference evidence="10" key="1">
    <citation type="journal article" date="2019" name="Int. J. Syst. Evol. Microbiol.">
        <title>The Global Catalogue of Microorganisms (GCM) 10K type strain sequencing project: providing services to taxonomists for standard genome sequencing and annotation.</title>
        <authorList>
            <consortium name="The Broad Institute Genomics Platform"/>
            <consortium name="The Broad Institute Genome Sequencing Center for Infectious Disease"/>
            <person name="Wu L."/>
            <person name="Ma J."/>
        </authorList>
    </citation>
    <scope>NUCLEOTIDE SEQUENCE [LARGE SCALE GENOMIC DNA]</scope>
    <source>
        <strain evidence="10">JCM 17906</strain>
    </source>
</reference>
<keyword evidence="4" id="KW-0067">ATP-binding</keyword>
<dbReference type="PANTHER" id="PTHR42921:SF1">
    <property type="entry name" value="ACETOACETYL-COA SYNTHETASE"/>
    <property type="match status" value="1"/>
</dbReference>
<gene>
    <name evidence="9" type="ORF">GCM10023175_42810</name>
</gene>
<dbReference type="InterPro" id="IPR025110">
    <property type="entry name" value="AMP-bd_C"/>
</dbReference>
<evidence type="ECO:0000259" key="8">
    <source>
        <dbReference type="Pfam" id="PF16177"/>
    </source>
</evidence>
<feature type="domain" description="AMP-dependent synthetase/ligase" evidence="6">
    <location>
        <begin position="114"/>
        <end position="468"/>
    </location>
</feature>
<evidence type="ECO:0000313" key="10">
    <source>
        <dbReference type="Proteomes" id="UP001501598"/>
    </source>
</evidence>
<dbReference type="RefSeq" id="WP_425569081.1">
    <property type="nucleotide sequence ID" value="NZ_BAABGT010000067.1"/>
</dbReference>
<evidence type="ECO:0000313" key="9">
    <source>
        <dbReference type="EMBL" id="GAA4551282.1"/>
    </source>
</evidence>
<dbReference type="Gene3D" id="3.40.50.12780">
    <property type="entry name" value="N-terminal domain of ligase-like"/>
    <property type="match status" value="1"/>
</dbReference>
<keyword evidence="2 9" id="KW-0436">Ligase</keyword>
<dbReference type="GO" id="GO:0016874">
    <property type="term" value="F:ligase activity"/>
    <property type="evidence" value="ECO:0007669"/>
    <property type="project" value="UniProtKB-KW"/>
</dbReference>
<proteinExistence type="inferred from homology"/>
<dbReference type="InterPro" id="IPR042099">
    <property type="entry name" value="ANL_N_sf"/>
</dbReference>
<dbReference type="NCBIfam" id="NF002937">
    <property type="entry name" value="PRK03584.1"/>
    <property type="match status" value="1"/>
</dbReference>
<sequence>MNPAPGQVMWTPPPDVRRRTRIGGFLAWLAENRGLRLDSFEELWRWSVEDLDGFWSAVWEHGGVRSSEPYEAVLADASMPGAVWFPGARVNYAEHLLRQGADSEVAVLGRSQTRADVDLTWRQLREQVARARAVLVGLGVGRGDRVVGYLPNVPEAVVAFLATASLGAVWATCATEFGPRSVVDRFAQVEPVVLITAGGYRYGRKDVDRGEEVAEIRASLPTLRHVVDVEYGQWRVPDSLSWPRLLAGATPDLSPPEAVPFDHPLFVLFSSGTTGVPKAIVHGHGGILLEHLKNHPLSWDLGPGDRMLWYSTTAWMMWNALVSGLLVGTSIVLLDGDPGYEGFLWQWRVAERAGVTCFGLSPGFLMACRAAGVDLRGLDLSVRIVCTAGAPMPVEGYAWVAEQLGSEVVLNNGSGGTDVCSALVQGCLLLPVLAGRISGRVLGGDTRAFDEQGREVVGEPGELVITKPMPSMPIGLWDDPDGSRLRAAYFDAYPGVWKHGDWIIFHRDGSSTVTGRSDATLNRGGVRMGTAEFYGVVEQLPEVADALVVHLEDAEGGHGELLLFVVPASGVELDDVVRGVIRDALRVALSPRHVPDRIEAVPSVPRNLTGKKLEVPVKRILQGVPLETVASRDALLDPAALDPYVEQARLDRQPTPRSEPSQSSAVAPPS</sequence>
<feature type="domain" description="AMP-binding enzyme C-terminal" evidence="7">
    <location>
        <begin position="537"/>
        <end position="611"/>
    </location>
</feature>
<dbReference type="PANTHER" id="PTHR42921">
    <property type="entry name" value="ACETOACETYL-COA SYNTHETASE"/>
    <property type="match status" value="1"/>
</dbReference>
<dbReference type="Pfam" id="PF16177">
    <property type="entry name" value="ACAS_N"/>
    <property type="match status" value="1"/>
</dbReference>